<dbReference type="EMBL" id="KL363265">
    <property type="protein sequence ID" value="KFD49744.1"/>
    <property type="molecule type" value="Genomic_DNA"/>
</dbReference>
<evidence type="ECO:0000313" key="2">
    <source>
        <dbReference type="Proteomes" id="UP000030764"/>
    </source>
</evidence>
<keyword evidence="2" id="KW-1185">Reference proteome</keyword>
<protein>
    <submittedName>
        <fullName evidence="1">Uncharacterized protein</fullName>
    </submittedName>
</protein>
<accession>A0A085LXP8</accession>
<gene>
    <name evidence="1" type="ORF">M513_09441</name>
</gene>
<feature type="non-terminal residue" evidence="1">
    <location>
        <position position="189"/>
    </location>
</feature>
<name>A0A085LXP8_9BILA</name>
<organism evidence="1 2">
    <name type="scientific">Trichuris suis</name>
    <name type="common">pig whipworm</name>
    <dbReference type="NCBI Taxonomy" id="68888"/>
    <lineage>
        <taxon>Eukaryota</taxon>
        <taxon>Metazoa</taxon>
        <taxon>Ecdysozoa</taxon>
        <taxon>Nematoda</taxon>
        <taxon>Enoplea</taxon>
        <taxon>Dorylaimia</taxon>
        <taxon>Trichinellida</taxon>
        <taxon>Trichuridae</taxon>
        <taxon>Trichuris</taxon>
    </lineage>
</organism>
<evidence type="ECO:0000313" key="1">
    <source>
        <dbReference type="EMBL" id="KFD49744.1"/>
    </source>
</evidence>
<dbReference type="AlphaFoldDB" id="A0A085LXP8"/>
<dbReference type="Proteomes" id="UP000030764">
    <property type="component" value="Unassembled WGS sequence"/>
</dbReference>
<reference evidence="1 2" key="1">
    <citation type="journal article" date="2014" name="Nat. Genet.">
        <title>Genome and transcriptome of the porcine whipworm Trichuris suis.</title>
        <authorList>
            <person name="Jex A.R."/>
            <person name="Nejsum P."/>
            <person name="Schwarz E.M."/>
            <person name="Hu L."/>
            <person name="Young N.D."/>
            <person name="Hall R.S."/>
            <person name="Korhonen P.K."/>
            <person name="Liao S."/>
            <person name="Thamsborg S."/>
            <person name="Xia J."/>
            <person name="Xu P."/>
            <person name="Wang S."/>
            <person name="Scheerlinck J.P."/>
            <person name="Hofmann A."/>
            <person name="Sternberg P.W."/>
            <person name="Wang J."/>
            <person name="Gasser R.B."/>
        </authorList>
    </citation>
    <scope>NUCLEOTIDE SEQUENCE [LARGE SCALE GENOMIC DNA]</scope>
    <source>
        <strain evidence="1">DCEP-RM93M</strain>
    </source>
</reference>
<proteinExistence type="predicted"/>
<sequence>MWTLAHGRGALGQGQSSVLMGDFAASAQRWQLRTTFSISESIPGQYAWLRAIAFMRETPGCPSCSCRSTRRWSVDGITTRSPYMRQSSTKERELFRSKNFLSSGLQQCRGQLLLRDLITRCRSQSLAVSSAINRAVTGNARIDSLRTCCTSGSTTAMPTSSSFGCDAMSLDKASACPNEEVRRYCTVKL</sequence>